<dbReference type="KEGG" id="ndi:NDAI_0J01590"/>
<gene>
    <name evidence="1" type="primary">NDAI0J01590</name>
    <name evidence="1" type="ordered locus">NDAI_0J01590</name>
</gene>
<name>G0WGX3_NAUDC</name>
<evidence type="ECO:0000313" key="1">
    <source>
        <dbReference type="EMBL" id="CCD27051.1"/>
    </source>
</evidence>
<proteinExistence type="predicted"/>
<evidence type="ECO:0000313" key="2">
    <source>
        <dbReference type="Proteomes" id="UP000000689"/>
    </source>
</evidence>
<organism evidence="1 2">
    <name type="scientific">Naumovozyma dairenensis (strain ATCC 10597 / BCRC 20456 / CBS 421 / NBRC 0211 / NRRL Y-12639)</name>
    <name type="common">Saccharomyces dairenensis</name>
    <dbReference type="NCBI Taxonomy" id="1071378"/>
    <lineage>
        <taxon>Eukaryota</taxon>
        <taxon>Fungi</taxon>
        <taxon>Dikarya</taxon>
        <taxon>Ascomycota</taxon>
        <taxon>Saccharomycotina</taxon>
        <taxon>Saccharomycetes</taxon>
        <taxon>Saccharomycetales</taxon>
        <taxon>Saccharomycetaceae</taxon>
        <taxon>Naumovozyma</taxon>
    </lineage>
</organism>
<keyword evidence="2" id="KW-1185">Reference proteome</keyword>
<sequence>MNTFFKMDLNEKSINHYTQFERQRSKFTKLDRSNIKLGDDTIFELKRNFLHDENEEDCSRTEAIDINNSVPEAVANGLRVGQVLDTMNCSVFNYSIITTSTKKSAFTGIKTTFNNKRIDYGEGHMDNCIKSMDKILVVIKKLLEESKIYKSQEGGYDMIFTIGMYLLPIAIKISKYFEEFDNIYMEINQYKNHVPALKERLNHYQLKYDLVWEEFITTIWLDDEFITKTMSLAGRNFQLLSLYPNEYLRRAVKQDFFSGFKNDKTYENYLIRKEWEKLNYFSRGVLDTLSFEHVWKSNVPTGKVSVNVREEIFSCESSQVILQHFAMELKKCFGAYTTVLNARSSKPNQKHAAPIPLMMKVIDTIIKYSMNFETGEVLVGLNGYVQHWIFNHFNVVCCMIEILKWAKSMKVQYSQERHVLKKKHRNKQLMNFIFRFEEEEEFMNKKIFEESLLNNRWRHVNSLLQQIELFCLNLRENLNLSVYKGDKIQTPNQKILEKLLKRLDQNVSTHQKQYYQVFNFWSGSNDTDETSKANYKTDYDDCMYNNRPNPFSSSDASIELEGSKTKSHRKRDFISRFFGKN</sequence>
<dbReference type="HOGENOM" id="CLU_469356_0_0_1"/>
<dbReference type="Proteomes" id="UP000000689">
    <property type="component" value="Chromosome 10"/>
</dbReference>
<reference evidence="1 2" key="1">
    <citation type="journal article" date="2011" name="Proc. Natl. Acad. Sci. U.S.A.">
        <title>Evolutionary erosion of yeast sex chromosomes by mating-type switching accidents.</title>
        <authorList>
            <person name="Gordon J.L."/>
            <person name="Armisen D."/>
            <person name="Proux-Wera E."/>
            <person name="Oheigeartaigh S.S."/>
            <person name="Byrne K.P."/>
            <person name="Wolfe K.H."/>
        </authorList>
    </citation>
    <scope>NUCLEOTIDE SEQUENCE [LARGE SCALE GENOMIC DNA]</scope>
    <source>
        <strain evidence="2">ATCC 10597 / BCRC 20456 / CBS 421 / NBRC 0211 / NRRL Y-12639</strain>
    </source>
</reference>
<accession>G0WGX3</accession>
<dbReference type="EMBL" id="HE580276">
    <property type="protein sequence ID" value="CCD27051.1"/>
    <property type="molecule type" value="Genomic_DNA"/>
</dbReference>
<dbReference type="RefSeq" id="XP_003672294.1">
    <property type="nucleotide sequence ID" value="XM_003672246.1"/>
</dbReference>
<dbReference type="AlphaFoldDB" id="G0WGX3"/>
<protein>
    <submittedName>
        <fullName evidence="1">Uncharacterized protein</fullName>
    </submittedName>
</protein>
<dbReference type="GeneID" id="11494310"/>